<evidence type="ECO:0000256" key="1">
    <source>
        <dbReference type="ARBA" id="ARBA00006481"/>
    </source>
</evidence>
<dbReference type="AlphaFoldDB" id="A0A8T2N6K4"/>
<evidence type="ECO:0000256" key="2">
    <source>
        <dbReference type="SAM" id="MobiDB-lite"/>
    </source>
</evidence>
<feature type="compositionally biased region" description="Low complexity" evidence="2">
    <location>
        <begin position="252"/>
        <end position="278"/>
    </location>
</feature>
<dbReference type="PANTHER" id="PTHR15268:SF16">
    <property type="entry name" value="THYROID HORMONE RECEPTOR-ASSOCIATED PROTEIN 3"/>
    <property type="match status" value="1"/>
</dbReference>
<feature type="compositionally biased region" description="Acidic residues" evidence="2">
    <location>
        <begin position="414"/>
        <end position="423"/>
    </location>
</feature>
<feature type="compositionally biased region" description="Polar residues" evidence="2">
    <location>
        <begin position="221"/>
        <end position="239"/>
    </location>
</feature>
<gene>
    <name evidence="3" type="ORF">JZ751_008469</name>
</gene>
<comment type="caution">
    <text evidence="3">The sequence shown here is derived from an EMBL/GenBank/DDBJ whole genome shotgun (WGS) entry which is preliminary data.</text>
</comment>
<dbReference type="GO" id="GO:0016592">
    <property type="term" value="C:mediator complex"/>
    <property type="evidence" value="ECO:0007669"/>
    <property type="project" value="TreeGrafter"/>
</dbReference>
<proteinExistence type="inferred from homology"/>
<feature type="compositionally biased region" description="Low complexity" evidence="2">
    <location>
        <begin position="76"/>
        <end position="98"/>
    </location>
</feature>
<feature type="region of interest" description="Disordered" evidence="2">
    <location>
        <begin position="523"/>
        <end position="576"/>
    </location>
</feature>
<dbReference type="EMBL" id="JAFBMS010000158">
    <property type="protein sequence ID" value="KAG9334221.1"/>
    <property type="molecule type" value="Genomic_DNA"/>
</dbReference>
<dbReference type="PANTHER" id="PTHR15268">
    <property type="entry name" value="THRAP3/BCLAF1"/>
    <property type="match status" value="1"/>
</dbReference>
<sequence>MKPRVGCRLPAANALDLSTAAPHAHNRDRNYPREYQNNREFRGYHRGFRRPYYYRGRGRGYFPRGRFQRGGGGGYNNNYRPNNWQNYRQHPQQQQQPPSHHPHSPRRGRSRSRTPKKRSGSPRSRSRSRYSDRSSSGRSRRSHRSSSSSSRSSSPRRRSGSGSAKRGSKDVKDRSASKEAPRGGGGGPGAGGGDEEAAGGGGGGREAGGEEGNGPERPTGNWQGLTDYNTSPKRSSPQLRSAVIVGQGGGAASTSATSQPSPTPTPKNSSSSSNSAPPWQGGGTAPSGKSPPEKSPTVFPGFGFFSKEDHRAGDKNAISTAFKKFLEEHKNKKQVAEWENGRDKDAGSGGSVADGDREKGGIFDRGPAYGGQKASDKEKYKYGDGFEAGLSTSTGGGNGGGFLKGAPPFLCGNAEEEEEEEEEAATRRPPRARKDREADDEPKVKTKVTLSARELFECFGKWDDLAYFPSAKERSRKEVEGAGVGGVGDDDLDDVEEELYRSRKQERAAALAAKKEALYRGFSPDKVPSKIRKKEVAALSPSPPPAPRRGSDNRDRDLFMVRRDESPVRASGKRGSGVSVRLDSFRDDIASSSGVLANERRISRDLVHPAKKEQEFRSIFQHIQATQLRRSPSELFAQHIVTIVHHIKGTVPSL</sequence>
<protein>
    <recommendedName>
        <fullName evidence="5">Thyroid hormone receptor associated protein 3</fullName>
    </recommendedName>
</protein>
<dbReference type="GO" id="GO:0045944">
    <property type="term" value="P:positive regulation of transcription by RNA polymerase II"/>
    <property type="evidence" value="ECO:0007669"/>
    <property type="project" value="TreeGrafter"/>
</dbReference>
<feature type="compositionally biased region" description="Gly residues" evidence="2">
    <location>
        <begin position="182"/>
        <end position="212"/>
    </location>
</feature>
<keyword evidence="4" id="KW-1185">Reference proteome</keyword>
<dbReference type="OrthoDB" id="9948513at2759"/>
<dbReference type="GO" id="GO:0003677">
    <property type="term" value="F:DNA binding"/>
    <property type="evidence" value="ECO:0007669"/>
    <property type="project" value="TreeGrafter"/>
</dbReference>
<feature type="compositionally biased region" description="Basic residues" evidence="2">
    <location>
        <begin position="100"/>
        <end position="128"/>
    </location>
</feature>
<feature type="region of interest" description="Disordered" evidence="2">
    <location>
        <begin position="333"/>
        <end position="445"/>
    </location>
</feature>
<evidence type="ECO:0000313" key="3">
    <source>
        <dbReference type="EMBL" id="KAG9334221.1"/>
    </source>
</evidence>
<feature type="compositionally biased region" description="Gly residues" evidence="2">
    <location>
        <begin position="394"/>
        <end position="403"/>
    </location>
</feature>
<reference evidence="3" key="1">
    <citation type="thesis" date="2021" institute="BYU ScholarsArchive" country="Provo, UT, USA">
        <title>Applications of and Algorithms for Genome Assembly and Genomic Analyses with an Emphasis on Marine Teleosts.</title>
        <authorList>
            <person name="Pickett B.D."/>
        </authorList>
    </citation>
    <scope>NUCLEOTIDE SEQUENCE</scope>
    <source>
        <strain evidence="3">HI-2016</strain>
    </source>
</reference>
<organism evidence="3 4">
    <name type="scientific">Albula glossodonta</name>
    <name type="common">roundjaw bonefish</name>
    <dbReference type="NCBI Taxonomy" id="121402"/>
    <lineage>
        <taxon>Eukaryota</taxon>
        <taxon>Metazoa</taxon>
        <taxon>Chordata</taxon>
        <taxon>Craniata</taxon>
        <taxon>Vertebrata</taxon>
        <taxon>Euteleostomi</taxon>
        <taxon>Actinopterygii</taxon>
        <taxon>Neopterygii</taxon>
        <taxon>Teleostei</taxon>
        <taxon>Albuliformes</taxon>
        <taxon>Albulidae</taxon>
        <taxon>Albula</taxon>
    </lineage>
</organism>
<feature type="region of interest" description="Disordered" evidence="2">
    <location>
        <begin position="473"/>
        <end position="492"/>
    </location>
</feature>
<name>A0A8T2N6K4_9TELE</name>
<feature type="region of interest" description="Disordered" evidence="2">
    <location>
        <begin position="55"/>
        <end position="312"/>
    </location>
</feature>
<feature type="compositionally biased region" description="Basic and acidic residues" evidence="2">
    <location>
        <begin position="549"/>
        <end position="567"/>
    </location>
</feature>
<feature type="compositionally biased region" description="Basic and acidic residues" evidence="2">
    <location>
        <begin position="374"/>
        <end position="384"/>
    </location>
</feature>
<dbReference type="InterPro" id="IPR029199">
    <property type="entry name" value="THRAP3_BCLAF1"/>
</dbReference>
<dbReference type="Pfam" id="PF15440">
    <property type="entry name" value="THRAP3_BCLAF1"/>
    <property type="match status" value="1"/>
</dbReference>
<dbReference type="GO" id="GO:0003712">
    <property type="term" value="F:transcription coregulator activity"/>
    <property type="evidence" value="ECO:0007669"/>
    <property type="project" value="TreeGrafter"/>
</dbReference>
<feature type="compositionally biased region" description="Basic and acidic residues" evidence="2">
    <location>
        <begin position="432"/>
        <end position="444"/>
    </location>
</feature>
<feature type="compositionally biased region" description="Low complexity" evidence="2">
    <location>
        <begin position="55"/>
        <end position="65"/>
    </location>
</feature>
<evidence type="ECO:0008006" key="5">
    <source>
        <dbReference type="Google" id="ProtNLM"/>
    </source>
</evidence>
<comment type="similarity">
    <text evidence="1">Belongs to the BCLAF1/THRAP3 family.</text>
</comment>
<dbReference type="Proteomes" id="UP000824540">
    <property type="component" value="Unassembled WGS sequence"/>
</dbReference>
<evidence type="ECO:0000313" key="4">
    <source>
        <dbReference type="Proteomes" id="UP000824540"/>
    </source>
</evidence>
<accession>A0A8T2N6K4</accession>
<feature type="compositionally biased region" description="Basic and acidic residues" evidence="2">
    <location>
        <begin position="167"/>
        <end position="181"/>
    </location>
</feature>
<feature type="compositionally biased region" description="Basic and acidic residues" evidence="2">
    <location>
        <begin position="333"/>
        <end position="346"/>
    </location>
</feature>